<evidence type="ECO:0000313" key="3">
    <source>
        <dbReference type="Proteomes" id="UP000295110"/>
    </source>
</evidence>
<dbReference type="GO" id="GO:0016117">
    <property type="term" value="P:carotenoid biosynthetic process"/>
    <property type="evidence" value="ECO:0007669"/>
    <property type="project" value="InterPro"/>
</dbReference>
<dbReference type="InterPro" id="IPR017828">
    <property type="entry name" value="SQ_synth_HpnD-like"/>
</dbReference>
<gene>
    <name evidence="2" type="ORF">EV671_101015</name>
</gene>
<evidence type="ECO:0000313" key="2">
    <source>
        <dbReference type="EMBL" id="TCU98566.1"/>
    </source>
</evidence>
<reference evidence="2 3" key="1">
    <citation type="submission" date="2019-03" db="EMBL/GenBank/DDBJ databases">
        <title>Genomic Encyclopedia of Type Strains, Phase IV (KMG-IV): sequencing the most valuable type-strain genomes for metagenomic binning, comparative biology and taxonomic classification.</title>
        <authorList>
            <person name="Goeker M."/>
        </authorList>
    </citation>
    <scope>NUCLEOTIDE SEQUENCE [LARGE SCALE GENOMIC DNA]</scope>
    <source>
        <strain evidence="2 3">DSM 654</strain>
    </source>
</reference>
<dbReference type="InterPro" id="IPR002060">
    <property type="entry name" value="Squ/phyt_synthse"/>
</dbReference>
<accession>A0A4R3V1E5</accession>
<dbReference type="SUPFAM" id="SSF48576">
    <property type="entry name" value="Terpenoid synthases"/>
    <property type="match status" value="1"/>
</dbReference>
<dbReference type="PANTHER" id="PTHR31480">
    <property type="entry name" value="BIFUNCTIONAL LYCOPENE CYCLASE/PHYTOENE SYNTHASE"/>
    <property type="match status" value="1"/>
</dbReference>
<dbReference type="InterPro" id="IPR033904">
    <property type="entry name" value="Trans_IPPS_HH"/>
</dbReference>
<dbReference type="GO" id="GO:0004311">
    <property type="term" value="F:geranylgeranyl diphosphate synthase activity"/>
    <property type="evidence" value="ECO:0007669"/>
    <property type="project" value="InterPro"/>
</dbReference>
<dbReference type="EMBL" id="SMBU01000010">
    <property type="protein sequence ID" value="TCU98566.1"/>
    <property type="molecule type" value="Genomic_DNA"/>
</dbReference>
<proteinExistence type="predicted"/>
<dbReference type="PROSITE" id="PS01045">
    <property type="entry name" value="SQUALEN_PHYTOEN_SYN_2"/>
    <property type="match status" value="1"/>
</dbReference>
<keyword evidence="3" id="KW-1185">Reference proteome</keyword>
<dbReference type="AlphaFoldDB" id="A0A4R3V1E5"/>
<dbReference type="InterPro" id="IPR019845">
    <property type="entry name" value="Squalene/phytoene_synthase_CS"/>
</dbReference>
<sequence>MSPEQYVQDKAAASGSSFYYAFLFLPPPRRAAITAFYAFCREVDDVVDETQDAGVAATKLAWWRKEAASAFAGQPTHPVMKALMPHTATYGIRLEHLNAVIEGCEMDLQQTRYLDFAGLQRYCHLVAGIVGEVASSIFGRTQPQTVEYAHKLGLAMQLTNIIRDVGDDARRGRIYLPVNELQQFGVKANEILLRSQPWGYSERFTALMKFQAQRAHSLYDEALALLPEADRAAQKPGLMMANIYRALLVEIEREGFQVLHQRIALTPLRKLWIAMKTNWRGR</sequence>
<organism evidence="2 3">
    <name type="scientific">Roseateles saccharophilus</name>
    <name type="common">Pseudomonas saccharophila</name>
    <dbReference type="NCBI Taxonomy" id="304"/>
    <lineage>
        <taxon>Bacteria</taxon>
        <taxon>Pseudomonadati</taxon>
        <taxon>Pseudomonadota</taxon>
        <taxon>Betaproteobacteria</taxon>
        <taxon>Burkholderiales</taxon>
        <taxon>Sphaerotilaceae</taxon>
        <taxon>Roseateles</taxon>
    </lineage>
</organism>
<dbReference type="CDD" id="cd00683">
    <property type="entry name" value="Trans_IPPS_HH"/>
    <property type="match status" value="1"/>
</dbReference>
<comment type="caution">
    <text evidence="2">The sequence shown here is derived from an EMBL/GenBank/DDBJ whole genome shotgun (WGS) entry which is preliminary data.</text>
</comment>
<dbReference type="OrthoDB" id="9807580at2"/>
<dbReference type="NCBIfam" id="TIGR03465">
    <property type="entry name" value="HpnD"/>
    <property type="match status" value="1"/>
</dbReference>
<dbReference type="SFLD" id="SFLDG01018">
    <property type="entry name" value="Squalene/Phytoene_Synthase_Lik"/>
    <property type="match status" value="1"/>
</dbReference>
<dbReference type="SFLD" id="SFLDS00005">
    <property type="entry name" value="Isoprenoid_Synthase_Type_I"/>
    <property type="match status" value="1"/>
</dbReference>
<name>A0A4R3V1E5_ROSSA</name>
<dbReference type="RefSeq" id="WP_132571257.1">
    <property type="nucleotide sequence ID" value="NZ_CBCSGL010000051.1"/>
</dbReference>
<dbReference type="Proteomes" id="UP000295110">
    <property type="component" value="Unassembled WGS sequence"/>
</dbReference>
<dbReference type="InterPro" id="IPR008949">
    <property type="entry name" value="Isoprenoid_synthase_dom_sf"/>
</dbReference>
<dbReference type="Pfam" id="PF00494">
    <property type="entry name" value="SQS_PSY"/>
    <property type="match status" value="1"/>
</dbReference>
<keyword evidence="1 2" id="KW-0808">Transferase</keyword>
<dbReference type="Gene3D" id="1.10.600.10">
    <property type="entry name" value="Farnesyl Diphosphate Synthase"/>
    <property type="match status" value="1"/>
</dbReference>
<dbReference type="GO" id="GO:0051996">
    <property type="term" value="F:squalene synthase [NAD(P)H] activity"/>
    <property type="evidence" value="ECO:0007669"/>
    <property type="project" value="InterPro"/>
</dbReference>
<evidence type="ECO:0000256" key="1">
    <source>
        <dbReference type="ARBA" id="ARBA00022679"/>
    </source>
</evidence>
<dbReference type="SFLD" id="SFLDG01212">
    <property type="entry name" value="Phytoene_synthase_like"/>
    <property type="match status" value="1"/>
</dbReference>
<dbReference type="InterPro" id="IPR044843">
    <property type="entry name" value="Trans_IPPS_bact-type"/>
</dbReference>
<protein>
    <submittedName>
        <fullName evidence="2">Farnesyl-diphosphate farnesyltransferase</fullName>
    </submittedName>
</protein>